<keyword evidence="1" id="KW-0812">Transmembrane</keyword>
<dbReference type="InterPro" id="IPR008258">
    <property type="entry name" value="Transglycosylase_SLT_dom_1"/>
</dbReference>
<feature type="transmembrane region" description="Helical" evidence="1">
    <location>
        <begin position="12"/>
        <end position="33"/>
    </location>
</feature>
<dbReference type="RefSeq" id="WP_227710395.1">
    <property type="nucleotide sequence ID" value="NZ_JAJEQW010000010.1"/>
</dbReference>
<reference evidence="3" key="1">
    <citation type="submission" date="2021-10" db="EMBL/GenBank/DDBJ databases">
        <title>Anaerobic single-cell dispensing facilitates the cultivation of human gut bacteria.</title>
        <authorList>
            <person name="Afrizal A."/>
        </authorList>
    </citation>
    <scope>NUCLEOTIDE SEQUENCE</scope>
    <source>
        <strain evidence="3">CLA-AA-H204</strain>
    </source>
</reference>
<dbReference type="CDD" id="cd00254">
    <property type="entry name" value="LT-like"/>
    <property type="match status" value="1"/>
</dbReference>
<gene>
    <name evidence="3" type="ORF">LKD47_10210</name>
</gene>
<dbReference type="Proteomes" id="UP001198893">
    <property type="component" value="Unassembled WGS sequence"/>
</dbReference>
<dbReference type="SUPFAM" id="SSF53955">
    <property type="entry name" value="Lysozyme-like"/>
    <property type="match status" value="1"/>
</dbReference>
<protein>
    <submittedName>
        <fullName evidence="3">Lytic transglycosylase domain-containing protein</fullName>
    </submittedName>
</protein>
<comment type="caution">
    <text evidence="3">The sequence shown here is derived from an EMBL/GenBank/DDBJ whole genome shotgun (WGS) entry which is preliminary data.</text>
</comment>
<accession>A0AAW4WKL7</accession>
<keyword evidence="1" id="KW-0472">Membrane</keyword>
<evidence type="ECO:0000259" key="2">
    <source>
        <dbReference type="Pfam" id="PF01464"/>
    </source>
</evidence>
<proteinExistence type="predicted"/>
<name>A0AAW4WKL7_9FIRM</name>
<dbReference type="InterPro" id="IPR023346">
    <property type="entry name" value="Lysozyme-like_dom_sf"/>
</dbReference>
<dbReference type="AlphaFoldDB" id="A0AAW4WKL7"/>
<feature type="domain" description="Transglycosylase SLT" evidence="2">
    <location>
        <begin position="121"/>
        <end position="210"/>
    </location>
</feature>
<organism evidence="3 4">
    <name type="scientific">Roseburia amylophila</name>
    <dbReference type="NCBI Taxonomy" id="2981794"/>
    <lineage>
        <taxon>Bacteria</taxon>
        <taxon>Bacillati</taxon>
        <taxon>Bacillota</taxon>
        <taxon>Clostridia</taxon>
        <taxon>Lachnospirales</taxon>
        <taxon>Lachnospiraceae</taxon>
        <taxon>Roseburia</taxon>
    </lineage>
</organism>
<evidence type="ECO:0000313" key="3">
    <source>
        <dbReference type="EMBL" id="MCC2242670.1"/>
    </source>
</evidence>
<evidence type="ECO:0000313" key="4">
    <source>
        <dbReference type="Proteomes" id="UP001198893"/>
    </source>
</evidence>
<dbReference type="Gene3D" id="1.10.530.10">
    <property type="match status" value="1"/>
</dbReference>
<keyword evidence="1" id="KW-1133">Transmembrane helix</keyword>
<evidence type="ECO:0000256" key="1">
    <source>
        <dbReference type="SAM" id="Phobius"/>
    </source>
</evidence>
<sequence>MNIRKKLRLQRRVKMGVVVCSLGFMVSGIIMNITNANFRQTDKPTVIRIVESSQPIQAQTISTQEHTEQYSKLPYPFDTMSLDWSGEQIAGFKEYQIPDDYELYGGYFPLEMQEYTYIICKDYGVDYSLIIAMIEIESGYKYDAVGKGGDIGYMQINQEWHTDRMERLGATDLKNPYQNVRVGIDYMAELLGQYQTSVAVSAYNRGAHNDSGTGALDLADKGQYQTEYSEKVLNRAAEIEKELSQ</sequence>
<dbReference type="Pfam" id="PF01464">
    <property type="entry name" value="SLT"/>
    <property type="match status" value="1"/>
</dbReference>
<dbReference type="EMBL" id="JAJEQW010000010">
    <property type="protein sequence ID" value="MCC2242670.1"/>
    <property type="molecule type" value="Genomic_DNA"/>
</dbReference>